<dbReference type="InterPro" id="IPR033436">
    <property type="entry name" value="MucB/RseB_C"/>
</dbReference>
<dbReference type="InterPro" id="IPR005588">
    <property type="entry name" value="MucB_RseB"/>
</dbReference>
<organism evidence="8 9">
    <name type="scientific">Leptothrix cholodnii (strain ATCC 51168 / LMG 8142 / SP-6)</name>
    <name type="common">Leptothrix discophora (strain SP-6)</name>
    <dbReference type="NCBI Taxonomy" id="395495"/>
    <lineage>
        <taxon>Bacteria</taxon>
        <taxon>Pseudomonadati</taxon>
        <taxon>Pseudomonadota</taxon>
        <taxon>Betaproteobacteria</taxon>
        <taxon>Burkholderiales</taxon>
        <taxon>Sphaerotilaceae</taxon>
        <taxon>Leptothrix</taxon>
    </lineage>
</organism>
<dbReference type="EMBL" id="CP001013">
    <property type="protein sequence ID" value="ACB32878.1"/>
    <property type="molecule type" value="Genomic_DNA"/>
</dbReference>
<feature type="domain" description="MucB/RseB N-terminal" evidence="6">
    <location>
        <begin position="63"/>
        <end position="234"/>
    </location>
</feature>
<dbReference type="GO" id="GO:0045152">
    <property type="term" value="F:antisigma factor binding"/>
    <property type="evidence" value="ECO:0007669"/>
    <property type="project" value="TreeGrafter"/>
</dbReference>
<evidence type="ECO:0000313" key="9">
    <source>
        <dbReference type="Proteomes" id="UP000001693"/>
    </source>
</evidence>
<feature type="chain" id="PRO_5002772911" evidence="5">
    <location>
        <begin position="40"/>
        <end position="387"/>
    </location>
</feature>
<name>B1XZN2_LEPCP</name>
<keyword evidence="9" id="KW-1185">Reference proteome</keyword>
<dbReference type="PANTHER" id="PTHR38782:SF1">
    <property type="entry name" value="SIGMA-E FACTOR REGULATORY PROTEIN RSEB"/>
    <property type="match status" value="1"/>
</dbReference>
<evidence type="ECO:0000313" key="8">
    <source>
        <dbReference type="EMBL" id="ACB32878.1"/>
    </source>
</evidence>
<accession>B1XZN2</accession>
<comment type="subcellular location">
    <subcellularLocation>
        <location evidence="1">Periplasm</location>
    </subcellularLocation>
</comment>
<dbReference type="Pfam" id="PF03888">
    <property type="entry name" value="MucB_RseB"/>
    <property type="match status" value="1"/>
</dbReference>
<dbReference type="CDD" id="cd16327">
    <property type="entry name" value="RseB"/>
    <property type="match status" value="1"/>
</dbReference>
<reference evidence="8 9" key="1">
    <citation type="submission" date="2008-03" db="EMBL/GenBank/DDBJ databases">
        <title>Complete sequence of Leptothrix cholodnii SP-6.</title>
        <authorList>
            <consortium name="US DOE Joint Genome Institute"/>
            <person name="Copeland A."/>
            <person name="Lucas S."/>
            <person name="Lapidus A."/>
            <person name="Glavina del Rio T."/>
            <person name="Dalin E."/>
            <person name="Tice H."/>
            <person name="Bruce D."/>
            <person name="Goodwin L."/>
            <person name="Pitluck S."/>
            <person name="Chertkov O."/>
            <person name="Brettin T."/>
            <person name="Detter J.C."/>
            <person name="Han C."/>
            <person name="Kuske C.R."/>
            <person name="Schmutz J."/>
            <person name="Larimer F."/>
            <person name="Land M."/>
            <person name="Hauser L."/>
            <person name="Kyrpides N."/>
            <person name="Lykidis A."/>
            <person name="Emerson D."/>
            <person name="Richardson P."/>
        </authorList>
    </citation>
    <scope>NUCLEOTIDE SEQUENCE [LARGE SCALE GENOMIC DNA]</scope>
    <source>
        <strain evidence="9">ATCC 51168 / LMG 8142 / SP-6</strain>
    </source>
</reference>
<feature type="signal peptide" evidence="5">
    <location>
        <begin position="1"/>
        <end position="39"/>
    </location>
</feature>
<dbReference type="AlphaFoldDB" id="B1XZN2"/>
<dbReference type="Gene3D" id="2.50.20.10">
    <property type="entry name" value="Lipoprotein localisation LolA/LolB/LppX"/>
    <property type="match status" value="1"/>
</dbReference>
<dbReference type="Pfam" id="PF17188">
    <property type="entry name" value="MucB_RseB_C"/>
    <property type="match status" value="1"/>
</dbReference>
<dbReference type="Proteomes" id="UP000001693">
    <property type="component" value="Chromosome"/>
</dbReference>
<dbReference type="RefSeq" id="WP_012345640.1">
    <property type="nucleotide sequence ID" value="NC_010524.1"/>
</dbReference>
<evidence type="ECO:0000256" key="1">
    <source>
        <dbReference type="ARBA" id="ARBA00004418"/>
    </source>
</evidence>
<dbReference type="KEGG" id="lch:Lcho_0603"/>
<dbReference type="Gene3D" id="3.30.200.100">
    <property type="entry name" value="MucB/RseB, C-terminal domain"/>
    <property type="match status" value="1"/>
</dbReference>
<protein>
    <submittedName>
        <fullName evidence="8">Putative sigma E regulatory protein, MucB/RseB</fullName>
    </submittedName>
</protein>
<dbReference type="GO" id="GO:0030288">
    <property type="term" value="C:outer membrane-bounded periplasmic space"/>
    <property type="evidence" value="ECO:0007669"/>
    <property type="project" value="TreeGrafter"/>
</dbReference>
<evidence type="ECO:0000259" key="7">
    <source>
        <dbReference type="Pfam" id="PF17188"/>
    </source>
</evidence>
<evidence type="ECO:0000259" key="6">
    <source>
        <dbReference type="Pfam" id="PF03888"/>
    </source>
</evidence>
<dbReference type="HOGENOM" id="CLU_054710_0_0_4"/>
<keyword evidence="3 5" id="KW-0732">Signal</keyword>
<feature type="domain" description="MucB/RseB C-terminal" evidence="7">
    <location>
        <begin position="264"/>
        <end position="383"/>
    </location>
</feature>
<proteinExistence type="inferred from homology"/>
<dbReference type="PANTHER" id="PTHR38782">
    <property type="match status" value="1"/>
</dbReference>
<dbReference type="eggNOG" id="COG3026">
    <property type="taxonomic scope" value="Bacteria"/>
</dbReference>
<keyword evidence="4" id="KW-0574">Periplasm</keyword>
<comment type="similarity">
    <text evidence="2">Belongs to the RseB family.</text>
</comment>
<evidence type="ECO:0000256" key="4">
    <source>
        <dbReference type="ARBA" id="ARBA00022764"/>
    </source>
</evidence>
<sequence length="387" mass="42194" precursor="true">MKRTIGSIERPPSRQRPLRPLAIAGLCWAALGAQSAVLAAQPATGTVASAQPAASAPSSHPDPATVIRRIQDAANRHSFSGTFVVSAGGAMTSLRITHVSDGHNQIERVETLDGQMRQVYRHNDLVHVLWPRSHAAIIEHRDLGLGYPAVLQTGSAARLDMYELKSAGIDRVAGLEAEVLQLRPRDAHRYGQRLWLERQTGLLLRTDILGPQGELIESAGFSELKWSARSQSQTQAQSQTLLAEMHRLKGYRIERPKLTHTELEREGWMLRTPVAGFRVLHTYAHPPGLPSHGAHAPDAVRTASGDAAAPNPQGGVLQAVFSDGLTTVSLFIERYDAGRHQREAPAASQGATQAIGQRHGDWWITAVGDVPRATLRQFAAQIERRKP</sequence>
<dbReference type="OrthoDB" id="7067274at2"/>
<evidence type="ECO:0000256" key="5">
    <source>
        <dbReference type="SAM" id="SignalP"/>
    </source>
</evidence>
<dbReference type="InterPro" id="IPR033434">
    <property type="entry name" value="MucB/RseB_N"/>
</dbReference>
<dbReference type="GO" id="GO:0032885">
    <property type="term" value="P:regulation of polysaccharide biosynthetic process"/>
    <property type="evidence" value="ECO:0007669"/>
    <property type="project" value="TreeGrafter"/>
</dbReference>
<evidence type="ECO:0000256" key="3">
    <source>
        <dbReference type="ARBA" id="ARBA00022729"/>
    </source>
</evidence>
<evidence type="ECO:0000256" key="2">
    <source>
        <dbReference type="ARBA" id="ARBA00008150"/>
    </source>
</evidence>
<dbReference type="InterPro" id="IPR038484">
    <property type="entry name" value="MucB/RseB_C_sf"/>
</dbReference>
<dbReference type="STRING" id="395495.Lcho_0603"/>
<gene>
    <name evidence="8" type="ordered locus">Lcho_0603</name>
</gene>